<dbReference type="Gene3D" id="2.40.33.40">
    <property type="entry name" value="Phosphotransferase system, glucitol/sorbitol-specific IIA component"/>
    <property type="match status" value="1"/>
</dbReference>
<dbReference type="RefSeq" id="WP_380672170.1">
    <property type="nucleotide sequence ID" value="NZ_CP173186.1"/>
</dbReference>
<gene>
    <name evidence="2" type="primary">srlB</name>
    <name evidence="2" type="synonym">gutB</name>
    <name evidence="2" type="ORF">ACFFJ3_01195</name>
</gene>
<sequence>MNTIFETTITRIGDSACDALQDDMLITFREGAPADIEEYCFIHHHSQTSGDLEVGGVMELGHTRYPITAVGEVATQNLRELGHVTVRFNGDTEAEFPGSIHVTGDTPTDIPLGSMLKFSVKGVENV</sequence>
<dbReference type="EC" id="2.7.1.198" evidence="2"/>
<organism evidence="2 3">
    <name type="scientific">Serratia aquatilis</name>
    <dbReference type="NCBI Taxonomy" id="1737515"/>
    <lineage>
        <taxon>Bacteria</taxon>
        <taxon>Pseudomonadati</taxon>
        <taxon>Pseudomonadota</taxon>
        <taxon>Gammaproteobacteria</taxon>
        <taxon>Enterobacterales</taxon>
        <taxon>Yersiniaceae</taxon>
        <taxon>Serratia</taxon>
    </lineage>
</organism>
<evidence type="ECO:0000313" key="3">
    <source>
        <dbReference type="Proteomes" id="UP001589792"/>
    </source>
</evidence>
<comment type="caution">
    <text evidence="2">The sequence shown here is derived from an EMBL/GenBank/DDBJ whole genome shotgun (WGS) entry which is preliminary data.</text>
</comment>
<dbReference type="Pfam" id="PF03829">
    <property type="entry name" value="PTSIIA_gutA"/>
    <property type="match status" value="1"/>
</dbReference>
<evidence type="ECO:0000256" key="1">
    <source>
        <dbReference type="PROSITE-ProRule" id="PRU00420"/>
    </source>
</evidence>
<dbReference type="PANTHER" id="PTHR40398:SF1">
    <property type="entry name" value="PTS SYSTEM GLUCITOL_SORBITOL-SPECIFIC EIIA COMPONENT"/>
    <property type="match status" value="1"/>
</dbReference>
<name>A0ABV6E825_9GAMM</name>
<dbReference type="SUPFAM" id="SSF141530">
    <property type="entry name" value="PTSIIA/GutA-like"/>
    <property type="match status" value="1"/>
</dbReference>
<feature type="modified residue" description="Phosphohistidine; by HPr" evidence="1">
    <location>
        <position position="43"/>
    </location>
</feature>
<dbReference type="Proteomes" id="UP001589792">
    <property type="component" value="Unassembled WGS sequence"/>
</dbReference>
<protein>
    <submittedName>
        <fullName evidence="2">PTS glucitol/sorbitol transporter subunit IIA</fullName>
        <ecNumber evidence="2">2.7.1.198</ecNumber>
    </submittedName>
</protein>
<keyword evidence="3" id="KW-1185">Reference proteome</keyword>
<dbReference type="InterPro" id="IPR004716">
    <property type="entry name" value="PTS_IIA_glucitol/sorbitol-sp"/>
</dbReference>
<proteinExistence type="predicted"/>
<keyword evidence="2" id="KW-0808">Transferase</keyword>
<dbReference type="GO" id="GO:0016740">
    <property type="term" value="F:transferase activity"/>
    <property type="evidence" value="ECO:0007669"/>
    <property type="project" value="UniProtKB-KW"/>
</dbReference>
<dbReference type="EMBL" id="JBHLXG010000003">
    <property type="protein sequence ID" value="MFC0225138.1"/>
    <property type="molecule type" value="Genomic_DNA"/>
</dbReference>
<dbReference type="PANTHER" id="PTHR40398">
    <property type="entry name" value="PTS SYSTEM GLUCITOL/SORBITOL-SPECIFIC EIIA COMPONENT"/>
    <property type="match status" value="1"/>
</dbReference>
<dbReference type="InterPro" id="IPR036665">
    <property type="entry name" value="PTS_IIA_glucitol/sorbitol_sf"/>
</dbReference>
<evidence type="ECO:0000313" key="2">
    <source>
        <dbReference type="EMBL" id="MFC0225138.1"/>
    </source>
</evidence>
<dbReference type="PROSITE" id="PS51097">
    <property type="entry name" value="PTS_EIIA_TYPE_5"/>
    <property type="match status" value="1"/>
</dbReference>
<accession>A0ABV6E825</accession>
<dbReference type="NCBIfam" id="NF007696">
    <property type="entry name" value="PRK10377.1"/>
    <property type="match status" value="1"/>
</dbReference>
<reference evidence="2 3" key="1">
    <citation type="submission" date="2024-09" db="EMBL/GenBank/DDBJ databases">
        <authorList>
            <person name="Sun Q."/>
            <person name="Mori K."/>
        </authorList>
    </citation>
    <scope>NUCLEOTIDE SEQUENCE [LARGE SCALE GENOMIC DNA]</scope>
    <source>
        <strain evidence="2 3">CCM 8626</strain>
    </source>
</reference>